<evidence type="ECO:0000256" key="1">
    <source>
        <dbReference type="SAM" id="MobiDB-lite"/>
    </source>
</evidence>
<dbReference type="AlphaFoldDB" id="A0A8H6HJ61"/>
<name>A0A8H6HJ61_9AGAR</name>
<feature type="region of interest" description="Disordered" evidence="1">
    <location>
        <begin position="77"/>
        <end position="118"/>
    </location>
</feature>
<evidence type="ECO:0000313" key="3">
    <source>
        <dbReference type="Proteomes" id="UP000521943"/>
    </source>
</evidence>
<protein>
    <submittedName>
        <fullName evidence="2">Uncharacterized protein</fullName>
    </submittedName>
</protein>
<dbReference type="EMBL" id="JACGCI010000082">
    <property type="protein sequence ID" value="KAF6747371.1"/>
    <property type="molecule type" value="Genomic_DNA"/>
</dbReference>
<proteinExistence type="predicted"/>
<evidence type="ECO:0000313" key="2">
    <source>
        <dbReference type="EMBL" id="KAF6747371.1"/>
    </source>
</evidence>
<reference evidence="2 3" key="1">
    <citation type="submission" date="2020-07" db="EMBL/GenBank/DDBJ databases">
        <title>Comparative genomics of pyrophilous fungi reveals a link between fire events and developmental genes.</title>
        <authorList>
            <consortium name="DOE Joint Genome Institute"/>
            <person name="Steindorff A.S."/>
            <person name="Carver A."/>
            <person name="Calhoun S."/>
            <person name="Stillman K."/>
            <person name="Liu H."/>
            <person name="Lipzen A."/>
            <person name="Pangilinan J."/>
            <person name="Labutti K."/>
            <person name="Bruns T.D."/>
            <person name="Grigoriev I.V."/>
        </authorList>
    </citation>
    <scope>NUCLEOTIDE SEQUENCE [LARGE SCALE GENOMIC DNA]</scope>
    <source>
        <strain evidence="2 3">CBS 144469</strain>
    </source>
</reference>
<comment type="caution">
    <text evidence="2">The sequence shown here is derived from an EMBL/GenBank/DDBJ whole genome shotgun (WGS) entry which is preliminary data.</text>
</comment>
<gene>
    <name evidence="2" type="ORF">DFP72DRAFT_1050221</name>
</gene>
<sequence>MVPSTPNNLRIAVEGAGDSAGRNTSKTLYRIAECEKGKASGRGVGAPGRLIQISGGRVITSMIRPLETAPTYERMRCRGTMRRRRASSPQSHRRGGVSKDTQRDIAKAPSSETVAPVLDSPPIQYAEWGVTSTIHPRVRPSSQSPVTKGRQMGIMAGGGDLQYLVALGEMGNDGRMGGQARPGGGSTVETRVEWAGVAGANDRLSGLVDAYLSAGTIDRSLYILSCLGCLEART</sequence>
<accession>A0A8H6HJ61</accession>
<organism evidence="2 3">
    <name type="scientific">Ephemerocybe angulata</name>
    <dbReference type="NCBI Taxonomy" id="980116"/>
    <lineage>
        <taxon>Eukaryota</taxon>
        <taxon>Fungi</taxon>
        <taxon>Dikarya</taxon>
        <taxon>Basidiomycota</taxon>
        <taxon>Agaricomycotina</taxon>
        <taxon>Agaricomycetes</taxon>
        <taxon>Agaricomycetidae</taxon>
        <taxon>Agaricales</taxon>
        <taxon>Agaricineae</taxon>
        <taxon>Psathyrellaceae</taxon>
        <taxon>Ephemerocybe</taxon>
    </lineage>
</organism>
<keyword evidence="3" id="KW-1185">Reference proteome</keyword>
<feature type="compositionally biased region" description="Basic residues" evidence="1">
    <location>
        <begin position="77"/>
        <end position="96"/>
    </location>
</feature>
<dbReference type="Proteomes" id="UP000521943">
    <property type="component" value="Unassembled WGS sequence"/>
</dbReference>